<dbReference type="PANTHER" id="PTHR48111:SF3">
    <property type="entry name" value="TRANSCRIPTIONAL REGULATORY PROTEIN BTSR"/>
    <property type="match status" value="1"/>
</dbReference>
<name>A0ABT3N051_9GAMM</name>
<dbReference type="PROSITE" id="PS50930">
    <property type="entry name" value="HTH_LYTTR"/>
    <property type="match status" value="1"/>
</dbReference>
<accession>A0ABT3N051</accession>
<dbReference type="SMART" id="SM00850">
    <property type="entry name" value="LytTR"/>
    <property type="match status" value="1"/>
</dbReference>
<sequence length="245" mass="27882">MKILITDDEPLARDRVRHLLNRLEGFQPLEKDASNGYEAIELAREYQPDIVLMDIRMPVMDGLEAAGLLTEMEQPPAIIFCTAYDNHAIEAFNVQAVGYLLKPVKAEDLQQSLNRASNVNRAQLNQLQGSLQGSSMRSHISAKTLKGIELVPLDSVYYFMADSKYVTVYHENGETLIDDPLKDLELELSATFVRIHRNALVRKSLIERMLRDENGHYSLQLTHVDKPLSVSRRHVPLMKKIMQTL</sequence>
<feature type="modified residue" description="4-aspartylphosphate" evidence="3">
    <location>
        <position position="54"/>
    </location>
</feature>
<dbReference type="Pfam" id="PF04397">
    <property type="entry name" value="LytTR"/>
    <property type="match status" value="1"/>
</dbReference>
<keyword evidence="2 6" id="KW-0238">DNA-binding</keyword>
<dbReference type="InterPro" id="IPR001789">
    <property type="entry name" value="Sig_transdc_resp-reg_receiver"/>
</dbReference>
<dbReference type="Pfam" id="PF00072">
    <property type="entry name" value="Response_reg"/>
    <property type="match status" value="1"/>
</dbReference>
<dbReference type="InterPro" id="IPR007492">
    <property type="entry name" value="LytTR_DNA-bd_dom"/>
</dbReference>
<dbReference type="InterPro" id="IPR011006">
    <property type="entry name" value="CheY-like_superfamily"/>
</dbReference>
<evidence type="ECO:0000256" key="2">
    <source>
        <dbReference type="ARBA" id="ARBA00023125"/>
    </source>
</evidence>
<keyword evidence="7" id="KW-1185">Reference proteome</keyword>
<evidence type="ECO:0000256" key="1">
    <source>
        <dbReference type="ARBA" id="ARBA00023012"/>
    </source>
</evidence>
<evidence type="ECO:0000259" key="5">
    <source>
        <dbReference type="PROSITE" id="PS50930"/>
    </source>
</evidence>
<dbReference type="SMART" id="SM00448">
    <property type="entry name" value="REC"/>
    <property type="match status" value="1"/>
</dbReference>
<dbReference type="PROSITE" id="PS50110">
    <property type="entry name" value="RESPONSE_REGULATORY"/>
    <property type="match status" value="1"/>
</dbReference>
<evidence type="ECO:0000313" key="6">
    <source>
        <dbReference type="EMBL" id="MCW7554994.1"/>
    </source>
</evidence>
<feature type="domain" description="HTH LytTR-type" evidence="5">
    <location>
        <begin position="140"/>
        <end position="244"/>
    </location>
</feature>
<dbReference type="Proteomes" id="UP001209854">
    <property type="component" value="Unassembled WGS sequence"/>
</dbReference>
<dbReference type="PANTHER" id="PTHR48111">
    <property type="entry name" value="REGULATOR OF RPOS"/>
    <property type="match status" value="1"/>
</dbReference>
<gene>
    <name evidence="6" type="ORF">NX722_20690</name>
</gene>
<dbReference type="SUPFAM" id="SSF52172">
    <property type="entry name" value="CheY-like"/>
    <property type="match status" value="1"/>
</dbReference>
<dbReference type="EMBL" id="JAPFCC010000001">
    <property type="protein sequence ID" value="MCW7554994.1"/>
    <property type="molecule type" value="Genomic_DNA"/>
</dbReference>
<comment type="caution">
    <text evidence="6">The sequence shown here is derived from an EMBL/GenBank/DDBJ whole genome shotgun (WGS) entry which is preliminary data.</text>
</comment>
<evidence type="ECO:0000313" key="7">
    <source>
        <dbReference type="Proteomes" id="UP001209854"/>
    </source>
</evidence>
<keyword evidence="1" id="KW-0902">Two-component regulatory system</keyword>
<organism evidence="6 7">
    <name type="scientific">Endozoicomonas gorgoniicola</name>
    <dbReference type="NCBI Taxonomy" id="1234144"/>
    <lineage>
        <taxon>Bacteria</taxon>
        <taxon>Pseudomonadati</taxon>
        <taxon>Pseudomonadota</taxon>
        <taxon>Gammaproteobacteria</taxon>
        <taxon>Oceanospirillales</taxon>
        <taxon>Endozoicomonadaceae</taxon>
        <taxon>Endozoicomonas</taxon>
    </lineage>
</organism>
<dbReference type="Gene3D" id="2.40.50.1020">
    <property type="entry name" value="LytTr DNA-binding domain"/>
    <property type="match status" value="1"/>
</dbReference>
<dbReference type="RefSeq" id="WP_262564757.1">
    <property type="nucleotide sequence ID" value="NZ_JAPFCC010000001.1"/>
</dbReference>
<protein>
    <submittedName>
        <fullName evidence="6">LytTR family DNA-binding domain-containing protein</fullName>
    </submittedName>
</protein>
<dbReference type="GO" id="GO:0003677">
    <property type="term" value="F:DNA binding"/>
    <property type="evidence" value="ECO:0007669"/>
    <property type="project" value="UniProtKB-KW"/>
</dbReference>
<proteinExistence type="predicted"/>
<dbReference type="InterPro" id="IPR039420">
    <property type="entry name" value="WalR-like"/>
</dbReference>
<keyword evidence="3" id="KW-0597">Phosphoprotein</keyword>
<feature type="domain" description="Response regulatory" evidence="4">
    <location>
        <begin position="2"/>
        <end position="117"/>
    </location>
</feature>
<evidence type="ECO:0000259" key="4">
    <source>
        <dbReference type="PROSITE" id="PS50110"/>
    </source>
</evidence>
<reference evidence="6 7" key="1">
    <citation type="submission" date="2022-10" db="EMBL/GenBank/DDBJ databases">
        <title>High-quality genome sequences of two octocoral-associated bacteria, Endozoicomonas euniceicola EF212 and Endozoicomonas gorgoniicola PS125.</title>
        <authorList>
            <person name="Chiou Y.-J."/>
            <person name="Chen Y.-H."/>
        </authorList>
    </citation>
    <scope>NUCLEOTIDE SEQUENCE [LARGE SCALE GENOMIC DNA]</scope>
    <source>
        <strain evidence="6 7">PS125</strain>
    </source>
</reference>
<dbReference type="Gene3D" id="3.40.50.2300">
    <property type="match status" value="1"/>
</dbReference>
<evidence type="ECO:0000256" key="3">
    <source>
        <dbReference type="PROSITE-ProRule" id="PRU00169"/>
    </source>
</evidence>